<dbReference type="InterPro" id="IPR000847">
    <property type="entry name" value="LysR_HTH_N"/>
</dbReference>
<evidence type="ECO:0000256" key="3">
    <source>
        <dbReference type="ARBA" id="ARBA00023125"/>
    </source>
</evidence>
<dbReference type="PROSITE" id="PS50931">
    <property type="entry name" value="HTH_LYSR"/>
    <property type="match status" value="1"/>
</dbReference>
<dbReference type="InterPro" id="IPR036390">
    <property type="entry name" value="WH_DNA-bd_sf"/>
</dbReference>
<keyword evidence="4" id="KW-0804">Transcription</keyword>
<feature type="domain" description="HTH lysR-type" evidence="5">
    <location>
        <begin position="5"/>
        <end position="62"/>
    </location>
</feature>
<dbReference type="Gene3D" id="3.40.190.290">
    <property type="match status" value="1"/>
</dbReference>
<dbReference type="PRINTS" id="PR00039">
    <property type="entry name" value="HTHLYSR"/>
</dbReference>
<keyword evidence="7" id="KW-1185">Reference proteome</keyword>
<dbReference type="InterPro" id="IPR005119">
    <property type="entry name" value="LysR_subst-bd"/>
</dbReference>
<dbReference type="GO" id="GO:0043565">
    <property type="term" value="F:sequence-specific DNA binding"/>
    <property type="evidence" value="ECO:0007669"/>
    <property type="project" value="TreeGrafter"/>
</dbReference>
<protein>
    <submittedName>
        <fullName evidence="6">DNA-binding transcriptional regulator, LysR family</fullName>
    </submittedName>
</protein>
<dbReference type="PANTHER" id="PTHR30537">
    <property type="entry name" value="HTH-TYPE TRANSCRIPTIONAL REGULATOR"/>
    <property type="match status" value="1"/>
</dbReference>
<dbReference type="OrthoDB" id="9803714at2"/>
<keyword evidence="2" id="KW-0805">Transcription regulation</keyword>
<comment type="similarity">
    <text evidence="1">Belongs to the LysR transcriptional regulatory family.</text>
</comment>
<dbReference type="Pfam" id="PF03466">
    <property type="entry name" value="LysR_substrate"/>
    <property type="match status" value="1"/>
</dbReference>
<evidence type="ECO:0000256" key="4">
    <source>
        <dbReference type="ARBA" id="ARBA00023163"/>
    </source>
</evidence>
<evidence type="ECO:0000313" key="7">
    <source>
        <dbReference type="Proteomes" id="UP000190774"/>
    </source>
</evidence>
<dbReference type="InterPro" id="IPR036388">
    <property type="entry name" value="WH-like_DNA-bd_sf"/>
</dbReference>
<name>A0A1T4XLB6_9BACT</name>
<dbReference type="Proteomes" id="UP000190774">
    <property type="component" value="Unassembled WGS sequence"/>
</dbReference>
<evidence type="ECO:0000256" key="2">
    <source>
        <dbReference type="ARBA" id="ARBA00023015"/>
    </source>
</evidence>
<dbReference type="STRING" id="48467.SAMN02745166_01696"/>
<dbReference type="FunFam" id="1.10.10.10:FF:000001">
    <property type="entry name" value="LysR family transcriptional regulator"/>
    <property type="match status" value="1"/>
</dbReference>
<gene>
    <name evidence="6" type="ORF">SAMN02745166_01696</name>
</gene>
<proteinExistence type="inferred from homology"/>
<reference evidence="7" key="1">
    <citation type="submission" date="2017-02" db="EMBL/GenBank/DDBJ databases">
        <authorList>
            <person name="Varghese N."/>
            <person name="Submissions S."/>
        </authorList>
    </citation>
    <scope>NUCLEOTIDE SEQUENCE [LARGE SCALE GENOMIC DNA]</scope>
    <source>
        <strain evidence="7">ATCC 700200</strain>
    </source>
</reference>
<dbReference type="CDD" id="cd08422">
    <property type="entry name" value="PBP2_CrgA_like"/>
    <property type="match status" value="1"/>
</dbReference>
<dbReference type="InterPro" id="IPR058163">
    <property type="entry name" value="LysR-type_TF_proteobact-type"/>
</dbReference>
<dbReference type="GO" id="GO:0006351">
    <property type="term" value="P:DNA-templated transcription"/>
    <property type="evidence" value="ECO:0007669"/>
    <property type="project" value="TreeGrafter"/>
</dbReference>
<dbReference type="Gene3D" id="1.10.10.10">
    <property type="entry name" value="Winged helix-like DNA-binding domain superfamily/Winged helix DNA-binding domain"/>
    <property type="match status" value="1"/>
</dbReference>
<dbReference type="AlphaFoldDB" id="A0A1T4XLB6"/>
<evidence type="ECO:0000259" key="5">
    <source>
        <dbReference type="PROSITE" id="PS50931"/>
    </source>
</evidence>
<dbReference type="GO" id="GO:0003700">
    <property type="term" value="F:DNA-binding transcription factor activity"/>
    <property type="evidence" value="ECO:0007669"/>
    <property type="project" value="InterPro"/>
</dbReference>
<evidence type="ECO:0000313" key="6">
    <source>
        <dbReference type="EMBL" id="SKA90362.1"/>
    </source>
</evidence>
<organism evidence="6 7">
    <name type="scientific">Prosthecobacter debontii</name>
    <dbReference type="NCBI Taxonomy" id="48467"/>
    <lineage>
        <taxon>Bacteria</taxon>
        <taxon>Pseudomonadati</taxon>
        <taxon>Verrucomicrobiota</taxon>
        <taxon>Verrucomicrobiia</taxon>
        <taxon>Verrucomicrobiales</taxon>
        <taxon>Verrucomicrobiaceae</taxon>
        <taxon>Prosthecobacter</taxon>
    </lineage>
</organism>
<dbReference type="Pfam" id="PF00126">
    <property type="entry name" value="HTH_1"/>
    <property type="match status" value="1"/>
</dbReference>
<accession>A0A1T4XLB6</accession>
<dbReference type="RefSeq" id="WP_078812873.1">
    <property type="nucleotide sequence ID" value="NZ_FUYE01000004.1"/>
</dbReference>
<dbReference type="SUPFAM" id="SSF53850">
    <property type="entry name" value="Periplasmic binding protein-like II"/>
    <property type="match status" value="1"/>
</dbReference>
<evidence type="ECO:0000256" key="1">
    <source>
        <dbReference type="ARBA" id="ARBA00009437"/>
    </source>
</evidence>
<dbReference type="EMBL" id="FUYE01000004">
    <property type="protein sequence ID" value="SKA90362.1"/>
    <property type="molecule type" value="Genomic_DNA"/>
</dbReference>
<sequence>MTAFEDLNLLRAFIAIVDCGSISAGARSLGLSQPALSRQLRTLEERSGMALLRRDTHQMSLTEGGIRLLEDARVLLTQAVAADLRLREQHTTLTGHLRLFATVDCGQFGVTRLISHFLHDHPQMTASLSLSNRPLHMIQEGADVGVLPGRITDESVVARKAGSIALQLVAAPALVKKRPALKTPADLAAWPWLALAGSQFWGVRELTLQGPKGNSHTHSFTPVFTSEGVTSLREAARCALGLTLLPTWLIEDDLRAGTLVRVLPQWKVADLPVHVIYAGHRLLPLRVSAFIDYAVKHLSRVGDCGWGIGRE</sequence>
<keyword evidence="3 6" id="KW-0238">DNA-binding</keyword>
<dbReference type="PANTHER" id="PTHR30537:SF5">
    <property type="entry name" value="HTH-TYPE TRANSCRIPTIONAL ACTIVATOR TTDR-RELATED"/>
    <property type="match status" value="1"/>
</dbReference>
<dbReference type="SUPFAM" id="SSF46785">
    <property type="entry name" value="Winged helix' DNA-binding domain"/>
    <property type="match status" value="1"/>
</dbReference>